<dbReference type="PANTHER" id="PTHR11557:SF0">
    <property type="entry name" value="PORPHOBILINOGEN DEAMINASE"/>
    <property type="match status" value="1"/>
</dbReference>
<dbReference type="Gene3D" id="3.40.190.10">
    <property type="entry name" value="Periplasmic binding protein-like II"/>
    <property type="match status" value="2"/>
</dbReference>
<comment type="miscellaneous">
    <text evidence="8">The porphobilinogen subunits are added to the dipyrromethane group.</text>
</comment>
<evidence type="ECO:0000256" key="5">
    <source>
        <dbReference type="ARBA" id="ARBA00022679"/>
    </source>
</evidence>
<feature type="modified residue" description="S-(dipyrrolylmethanemethyl)cysteine" evidence="8">
    <location>
        <position position="252"/>
    </location>
</feature>
<dbReference type="SUPFAM" id="SSF54782">
    <property type="entry name" value="Porphobilinogen deaminase (hydroxymethylbilane synthase), C-terminal domain"/>
    <property type="match status" value="1"/>
</dbReference>
<dbReference type="InterPro" id="IPR036803">
    <property type="entry name" value="Porphobilinogen_deaminase_C_sf"/>
</dbReference>
<keyword evidence="6 8" id="KW-0627">Porphyrin biosynthesis</keyword>
<evidence type="ECO:0000259" key="10">
    <source>
        <dbReference type="Pfam" id="PF03900"/>
    </source>
</evidence>
<dbReference type="GO" id="GO:0005737">
    <property type="term" value="C:cytoplasm"/>
    <property type="evidence" value="ECO:0007669"/>
    <property type="project" value="UniProtKB-UniRule"/>
</dbReference>
<comment type="function">
    <text evidence="1 8">Tetrapolymerization of the monopyrrole PBG into the hydroxymethylbilane pre-uroporphyrinogen in several discrete steps.</text>
</comment>
<evidence type="ECO:0000256" key="1">
    <source>
        <dbReference type="ARBA" id="ARBA00002869"/>
    </source>
</evidence>
<feature type="domain" description="Porphobilinogen deaminase C-terminal" evidence="10">
    <location>
        <begin position="236"/>
        <end position="305"/>
    </location>
</feature>
<evidence type="ECO:0000256" key="2">
    <source>
        <dbReference type="ARBA" id="ARBA00004735"/>
    </source>
</evidence>
<dbReference type="SUPFAM" id="SSF53850">
    <property type="entry name" value="Periplasmic binding protein-like II"/>
    <property type="match status" value="1"/>
</dbReference>
<dbReference type="InterPro" id="IPR022417">
    <property type="entry name" value="Porphobilin_deaminase_N"/>
</dbReference>
<comment type="subunit">
    <text evidence="4 8">Monomer.</text>
</comment>
<evidence type="ECO:0000256" key="6">
    <source>
        <dbReference type="ARBA" id="ARBA00023244"/>
    </source>
</evidence>
<dbReference type="InterPro" id="IPR022419">
    <property type="entry name" value="Porphobilin_deaminase_cofac_BS"/>
</dbReference>
<dbReference type="HAMAP" id="MF_00260">
    <property type="entry name" value="Porphobil_deam"/>
    <property type="match status" value="1"/>
</dbReference>
<dbReference type="PRINTS" id="PR00151">
    <property type="entry name" value="PORPHBDMNASE"/>
</dbReference>
<dbReference type="InterPro" id="IPR000860">
    <property type="entry name" value="HemC"/>
</dbReference>
<evidence type="ECO:0000256" key="7">
    <source>
        <dbReference type="ARBA" id="ARBA00048169"/>
    </source>
</evidence>
<dbReference type="Pfam" id="PF01379">
    <property type="entry name" value="Porphobil_deam"/>
    <property type="match status" value="1"/>
</dbReference>
<dbReference type="PIRSF" id="PIRSF001438">
    <property type="entry name" value="4pyrrol_synth_OHMeBilane_synth"/>
    <property type="match status" value="1"/>
</dbReference>
<organism evidence="11">
    <name type="scientific">uncultured Phycisphaerae bacterium</name>
    <dbReference type="NCBI Taxonomy" id="904963"/>
    <lineage>
        <taxon>Bacteria</taxon>
        <taxon>Pseudomonadati</taxon>
        <taxon>Planctomycetota</taxon>
        <taxon>Phycisphaerae</taxon>
        <taxon>environmental samples</taxon>
    </lineage>
</organism>
<comment type="pathway">
    <text evidence="2">Porphyrin-containing compound metabolism; protoporphyrin-IX biosynthesis; coproporphyrinogen-III from 5-aminolevulinate: step 2/4.</text>
</comment>
<proteinExistence type="inferred from homology"/>
<dbReference type="PROSITE" id="PS00533">
    <property type="entry name" value="PORPHOBILINOGEN_DEAM"/>
    <property type="match status" value="1"/>
</dbReference>
<protein>
    <recommendedName>
        <fullName evidence="8">Porphobilinogen deaminase</fullName>
        <shortName evidence="8">PBG</shortName>
        <ecNumber evidence="8">2.5.1.61</ecNumber>
    </recommendedName>
    <alternativeName>
        <fullName evidence="8">Hydroxymethylbilane synthase</fullName>
        <shortName evidence="8">HMBS</shortName>
    </alternativeName>
    <alternativeName>
        <fullName evidence="8">Pre-uroporphyrinogen synthase</fullName>
    </alternativeName>
</protein>
<keyword evidence="5 8" id="KW-0808">Transferase</keyword>
<dbReference type="AlphaFoldDB" id="A0A6J4Q0Q0"/>
<evidence type="ECO:0000256" key="3">
    <source>
        <dbReference type="ARBA" id="ARBA00005638"/>
    </source>
</evidence>
<dbReference type="GO" id="GO:0004418">
    <property type="term" value="F:hydroxymethylbilane synthase activity"/>
    <property type="evidence" value="ECO:0007669"/>
    <property type="project" value="UniProtKB-UniRule"/>
</dbReference>
<dbReference type="InterPro" id="IPR022418">
    <property type="entry name" value="Porphobilinogen_deaminase_C"/>
</dbReference>
<reference evidence="11" key="1">
    <citation type="submission" date="2020-02" db="EMBL/GenBank/DDBJ databases">
        <authorList>
            <person name="Meier V. D."/>
        </authorList>
    </citation>
    <scope>NUCLEOTIDE SEQUENCE</scope>
    <source>
        <strain evidence="11">AVDCRST_MAG64</strain>
    </source>
</reference>
<gene>
    <name evidence="8" type="primary">hemC</name>
    <name evidence="11" type="ORF">AVDCRST_MAG64-3521</name>
</gene>
<evidence type="ECO:0000313" key="11">
    <source>
        <dbReference type="EMBL" id="CAA9431357.1"/>
    </source>
</evidence>
<dbReference type="NCBIfam" id="TIGR00212">
    <property type="entry name" value="hemC"/>
    <property type="match status" value="1"/>
</dbReference>
<dbReference type="Gene3D" id="3.30.160.40">
    <property type="entry name" value="Porphobilinogen deaminase, C-terminal domain"/>
    <property type="match status" value="1"/>
</dbReference>
<dbReference type="PANTHER" id="PTHR11557">
    <property type="entry name" value="PORPHOBILINOGEN DEAMINASE"/>
    <property type="match status" value="1"/>
</dbReference>
<comment type="catalytic activity">
    <reaction evidence="7 8">
        <text>4 porphobilinogen + H2O = hydroxymethylbilane + 4 NH4(+)</text>
        <dbReference type="Rhea" id="RHEA:13185"/>
        <dbReference type="ChEBI" id="CHEBI:15377"/>
        <dbReference type="ChEBI" id="CHEBI:28938"/>
        <dbReference type="ChEBI" id="CHEBI:57845"/>
        <dbReference type="ChEBI" id="CHEBI:58126"/>
        <dbReference type="EC" id="2.5.1.61"/>
    </reaction>
</comment>
<evidence type="ECO:0000256" key="8">
    <source>
        <dbReference type="HAMAP-Rule" id="MF_00260"/>
    </source>
</evidence>
<comment type="similarity">
    <text evidence="3 8">Belongs to the HMBS family.</text>
</comment>
<evidence type="ECO:0000259" key="9">
    <source>
        <dbReference type="Pfam" id="PF01379"/>
    </source>
</evidence>
<dbReference type="Pfam" id="PF03900">
    <property type="entry name" value="Porphobil_deamC"/>
    <property type="match status" value="1"/>
</dbReference>
<feature type="domain" description="Porphobilinogen deaminase N-terminal" evidence="9">
    <location>
        <begin position="10"/>
        <end position="222"/>
    </location>
</feature>
<dbReference type="EC" id="2.5.1.61" evidence="8"/>
<evidence type="ECO:0000256" key="4">
    <source>
        <dbReference type="ARBA" id="ARBA00011245"/>
    </source>
</evidence>
<dbReference type="FunFam" id="3.40.190.10:FF:000005">
    <property type="entry name" value="Porphobilinogen deaminase"/>
    <property type="match status" value="1"/>
</dbReference>
<dbReference type="GO" id="GO:0006782">
    <property type="term" value="P:protoporphyrinogen IX biosynthetic process"/>
    <property type="evidence" value="ECO:0007669"/>
    <property type="project" value="UniProtKB-UniRule"/>
</dbReference>
<sequence>MPDSPPAHTLRLGTRGSLLAKAQSTWVARQIEARVPGVRVELVVITTSGDRITDQPLHAFGGKGLFTKELEQALLAGTVDFAVHSFKDVPVTMPLVDTTDLLIAAVPAREDPRDALAAATGLRSIDALPAGARIGTGSLRRRSQILARRPDLVVEPIRGNIDTRLRKLREGQFDAVVLATAGLKRGGLMDDGWMTPIEPDVMLPAAGQGALALECRRDDAACRRVLASMHDPMTAVCVEAEREVVRGLGGDCHSPIAALATVDGNRVTLRVVVGARDGHPPVIGAEAAAPMNGASAAVVKVLADLERQGVRELLHGSMSSGDSMAAPQV</sequence>
<comment type="cofactor">
    <cofactor evidence="8">
        <name>dipyrromethane</name>
        <dbReference type="ChEBI" id="CHEBI:60342"/>
    </cofactor>
    <text evidence="8">Binds 1 dipyrromethane group covalently.</text>
</comment>
<dbReference type="EMBL" id="CADCUQ010000809">
    <property type="protein sequence ID" value="CAA9431357.1"/>
    <property type="molecule type" value="Genomic_DNA"/>
</dbReference>
<name>A0A6J4Q0Q0_9BACT</name>
<accession>A0A6J4Q0Q0</accession>